<keyword evidence="2" id="KW-1185">Reference proteome</keyword>
<dbReference type="EMBL" id="NRRL01000166">
    <property type="protein sequence ID" value="MBK1671278.1"/>
    <property type="molecule type" value="Genomic_DNA"/>
</dbReference>
<organism evidence="1 2">
    <name type="scientific">Rhodovibrio sodomensis</name>
    <dbReference type="NCBI Taxonomy" id="1088"/>
    <lineage>
        <taxon>Bacteria</taxon>
        <taxon>Pseudomonadati</taxon>
        <taxon>Pseudomonadota</taxon>
        <taxon>Alphaproteobacteria</taxon>
        <taxon>Rhodospirillales</taxon>
        <taxon>Rhodovibrionaceae</taxon>
        <taxon>Rhodovibrio</taxon>
    </lineage>
</organism>
<name>A0ABS1DMC6_9PROT</name>
<sequence length="83" mass="8905">MAHDQAADIVASAVADVGHIDVPEVLKDRIARQNAHLVELAANLIASGMNEPRIKDVVREAMGSYEEELVETILALKAEADSV</sequence>
<evidence type="ECO:0000313" key="2">
    <source>
        <dbReference type="Proteomes" id="UP001296873"/>
    </source>
</evidence>
<comment type="caution">
    <text evidence="1">The sequence shown here is derived from an EMBL/GenBank/DDBJ whole genome shotgun (WGS) entry which is preliminary data.</text>
</comment>
<protein>
    <submittedName>
        <fullName evidence="1">Uncharacterized protein</fullName>
    </submittedName>
</protein>
<dbReference type="RefSeq" id="WP_200343971.1">
    <property type="nucleotide sequence ID" value="NZ_NRRL01000166.1"/>
</dbReference>
<evidence type="ECO:0000313" key="1">
    <source>
        <dbReference type="EMBL" id="MBK1671278.1"/>
    </source>
</evidence>
<reference evidence="1 2" key="1">
    <citation type="journal article" date="2020" name="Microorganisms">
        <title>Osmotic Adaptation and Compatible Solute Biosynthesis of Phototrophic Bacteria as Revealed from Genome Analyses.</title>
        <authorList>
            <person name="Imhoff J.F."/>
            <person name="Rahn T."/>
            <person name="Kunzel S."/>
            <person name="Keller A."/>
            <person name="Neulinger S.C."/>
        </authorList>
    </citation>
    <scope>NUCLEOTIDE SEQUENCE [LARGE SCALE GENOMIC DNA]</scope>
    <source>
        <strain evidence="1 2">DSM 9895</strain>
    </source>
</reference>
<dbReference type="Proteomes" id="UP001296873">
    <property type="component" value="Unassembled WGS sequence"/>
</dbReference>
<accession>A0ABS1DMC6</accession>
<gene>
    <name evidence="1" type="ORF">CKO28_25080</name>
</gene>
<proteinExistence type="predicted"/>